<accession>A0A1G2PNJ9</accession>
<dbReference type="AlphaFoldDB" id="A0A1G2PNJ9"/>
<dbReference type="Gene3D" id="3.30.565.10">
    <property type="entry name" value="Histidine kinase-like ATPase, C-terminal domain"/>
    <property type="match status" value="1"/>
</dbReference>
<dbReference type="GO" id="GO:0000155">
    <property type="term" value="F:phosphorelay sensor kinase activity"/>
    <property type="evidence" value="ECO:0007669"/>
    <property type="project" value="InterPro"/>
</dbReference>
<evidence type="ECO:0000256" key="3">
    <source>
        <dbReference type="ARBA" id="ARBA00022553"/>
    </source>
</evidence>
<evidence type="ECO:0000256" key="5">
    <source>
        <dbReference type="ARBA" id="ARBA00022777"/>
    </source>
</evidence>
<dbReference type="PANTHER" id="PTHR43711:SF31">
    <property type="entry name" value="HISTIDINE KINASE"/>
    <property type="match status" value="1"/>
</dbReference>
<dbReference type="InterPro" id="IPR003661">
    <property type="entry name" value="HisK_dim/P_dom"/>
</dbReference>
<comment type="caution">
    <text evidence="9">The sequence shown here is derived from an EMBL/GenBank/DDBJ whole genome shotgun (WGS) entry which is preliminary data.</text>
</comment>
<dbReference type="SUPFAM" id="SSF55785">
    <property type="entry name" value="PYP-like sensor domain (PAS domain)"/>
    <property type="match status" value="1"/>
</dbReference>
<dbReference type="EC" id="2.7.13.3" evidence="2"/>
<gene>
    <name evidence="9" type="ORF">A2682_00745</name>
</gene>
<evidence type="ECO:0000313" key="9">
    <source>
        <dbReference type="EMBL" id="OHA49182.1"/>
    </source>
</evidence>
<dbReference type="SMART" id="SM00388">
    <property type="entry name" value="HisKA"/>
    <property type="match status" value="1"/>
</dbReference>
<dbReference type="InterPro" id="IPR036890">
    <property type="entry name" value="HATPase_C_sf"/>
</dbReference>
<dbReference type="InterPro" id="IPR013767">
    <property type="entry name" value="PAS_fold"/>
</dbReference>
<dbReference type="Gene3D" id="3.30.450.20">
    <property type="entry name" value="PAS domain"/>
    <property type="match status" value="1"/>
</dbReference>
<comment type="catalytic activity">
    <reaction evidence="1">
        <text>ATP + protein L-histidine = ADP + protein N-phospho-L-histidine.</text>
        <dbReference type="EC" id="2.7.13.3"/>
    </reaction>
</comment>
<dbReference type="PROSITE" id="PS50109">
    <property type="entry name" value="HIS_KIN"/>
    <property type="match status" value="1"/>
</dbReference>
<protein>
    <recommendedName>
        <fullName evidence="2">histidine kinase</fullName>
        <ecNumber evidence="2">2.7.13.3</ecNumber>
    </recommendedName>
</protein>
<sequence>MFRMGSKEKGRQGAGTSVQLAAAFEEFPEALVLKNIKGQLIFLNREAEEIFKVARNDVLGKSAAALRSRSQATLRSALMIEIPENGETRFVLPFDSRTRAFAVSEISLRGNGADISALRVFRETTREEELSRLKSQFMSITAHQLRTPISGLKWVIEMLLSGEVGKLTESQRELLVRAADTSERMIRLIGDLLDVTRIEEGRFGYHFRIEADIAALVARVVEDLRARAQAKGISLVFMKPRSALPSVKIDVERFGIAVENIVENAITYTMQGSVTVNVELRGDMIAITVRDTGIGIPKDAQEKISTKFFRAENVVRLGIGGTGLGLFIVEHVMKRHGGDMTVVSEEGKGTTITLTLPVDPARVPEGEVSAEDAVV</sequence>
<keyword evidence="5" id="KW-0418">Kinase</keyword>
<dbReference type="InterPro" id="IPR004358">
    <property type="entry name" value="Sig_transdc_His_kin-like_C"/>
</dbReference>
<dbReference type="GO" id="GO:0006355">
    <property type="term" value="P:regulation of DNA-templated transcription"/>
    <property type="evidence" value="ECO:0007669"/>
    <property type="project" value="InterPro"/>
</dbReference>
<evidence type="ECO:0000259" key="8">
    <source>
        <dbReference type="PROSITE" id="PS50112"/>
    </source>
</evidence>
<dbReference type="SMART" id="SM00387">
    <property type="entry name" value="HATPase_c"/>
    <property type="match status" value="1"/>
</dbReference>
<dbReference type="InterPro" id="IPR000014">
    <property type="entry name" value="PAS"/>
</dbReference>
<keyword evidence="3" id="KW-0597">Phosphoprotein</keyword>
<evidence type="ECO:0000313" key="10">
    <source>
        <dbReference type="Proteomes" id="UP000178690"/>
    </source>
</evidence>
<dbReference type="Proteomes" id="UP000178690">
    <property type="component" value="Unassembled WGS sequence"/>
</dbReference>
<dbReference type="PANTHER" id="PTHR43711">
    <property type="entry name" value="TWO-COMPONENT HISTIDINE KINASE"/>
    <property type="match status" value="1"/>
</dbReference>
<name>A0A1G2PNJ9_TERXR</name>
<proteinExistence type="predicted"/>
<dbReference type="EMBL" id="MHST01000012">
    <property type="protein sequence ID" value="OHA49182.1"/>
    <property type="molecule type" value="Genomic_DNA"/>
</dbReference>
<keyword evidence="4" id="KW-0808">Transferase</keyword>
<dbReference type="InterPro" id="IPR005467">
    <property type="entry name" value="His_kinase_dom"/>
</dbReference>
<dbReference type="Gene3D" id="1.10.287.130">
    <property type="match status" value="1"/>
</dbReference>
<dbReference type="InterPro" id="IPR003594">
    <property type="entry name" value="HATPase_dom"/>
</dbReference>
<evidence type="ECO:0000256" key="4">
    <source>
        <dbReference type="ARBA" id="ARBA00022679"/>
    </source>
</evidence>
<dbReference type="PRINTS" id="PR00344">
    <property type="entry name" value="BCTRLSENSOR"/>
</dbReference>
<evidence type="ECO:0000256" key="6">
    <source>
        <dbReference type="ARBA" id="ARBA00023012"/>
    </source>
</evidence>
<dbReference type="CDD" id="cd00075">
    <property type="entry name" value="HATPase"/>
    <property type="match status" value="1"/>
</dbReference>
<dbReference type="CDD" id="cd00082">
    <property type="entry name" value="HisKA"/>
    <property type="match status" value="1"/>
</dbReference>
<reference evidence="9 10" key="1">
    <citation type="journal article" date="2016" name="Nat. Commun.">
        <title>Thousands of microbial genomes shed light on interconnected biogeochemical processes in an aquifer system.</title>
        <authorList>
            <person name="Anantharaman K."/>
            <person name="Brown C.T."/>
            <person name="Hug L.A."/>
            <person name="Sharon I."/>
            <person name="Castelle C.J."/>
            <person name="Probst A.J."/>
            <person name="Thomas B.C."/>
            <person name="Singh A."/>
            <person name="Wilkins M.J."/>
            <person name="Karaoz U."/>
            <person name="Brodie E.L."/>
            <person name="Williams K.H."/>
            <person name="Hubbard S.S."/>
            <person name="Banfield J.F."/>
        </authorList>
    </citation>
    <scope>NUCLEOTIDE SEQUENCE [LARGE SCALE GENOMIC DNA]</scope>
    <source>
        <strain evidence="10">RIFCSPHIGHO2_01_FULL_58_15</strain>
    </source>
</reference>
<dbReference type="Pfam" id="PF00512">
    <property type="entry name" value="HisKA"/>
    <property type="match status" value="1"/>
</dbReference>
<dbReference type="Pfam" id="PF00989">
    <property type="entry name" value="PAS"/>
    <property type="match status" value="1"/>
</dbReference>
<evidence type="ECO:0000256" key="1">
    <source>
        <dbReference type="ARBA" id="ARBA00000085"/>
    </source>
</evidence>
<dbReference type="STRING" id="1802363.A2682_00745"/>
<dbReference type="CDD" id="cd00130">
    <property type="entry name" value="PAS"/>
    <property type="match status" value="1"/>
</dbReference>
<dbReference type="InterPro" id="IPR036097">
    <property type="entry name" value="HisK_dim/P_sf"/>
</dbReference>
<keyword evidence="6" id="KW-0902">Two-component regulatory system</keyword>
<dbReference type="PROSITE" id="PS50112">
    <property type="entry name" value="PAS"/>
    <property type="match status" value="1"/>
</dbReference>
<evidence type="ECO:0000256" key="2">
    <source>
        <dbReference type="ARBA" id="ARBA00012438"/>
    </source>
</evidence>
<feature type="domain" description="Histidine kinase" evidence="7">
    <location>
        <begin position="140"/>
        <end position="360"/>
    </location>
</feature>
<dbReference type="InterPro" id="IPR035965">
    <property type="entry name" value="PAS-like_dom_sf"/>
</dbReference>
<organism evidence="9 10">
    <name type="scientific">Terrybacteria sp. (strain RIFCSPHIGHO2_01_FULL_58_15)</name>
    <dbReference type="NCBI Taxonomy" id="1802363"/>
    <lineage>
        <taxon>Bacteria</taxon>
        <taxon>Candidatus Terryibacteriota</taxon>
    </lineage>
</organism>
<dbReference type="SUPFAM" id="SSF47384">
    <property type="entry name" value="Homodimeric domain of signal transducing histidine kinase"/>
    <property type="match status" value="1"/>
</dbReference>
<feature type="domain" description="PAS" evidence="8">
    <location>
        <begin position="16"/>
        <end position="85"/>
    </location>
</feature>
<dbReference type="SUPFAM" id="SSF55874">
    <property type="entry name" value="ATPase domain of HSP90 chaperone/DNA topoisomerase II/histidine kinase"/>
    <property type="match status" value="1"/>
</dbReference>
<dbReference type="InterPro" id="IPR050736">
    <property type="entry name" value="Sensor_HK_Regulatory"/>
</dbReference>
<evidence type="ECO:0000259" key="7">
    <source>
        <dbReference type="PROSITE" id="PS50109"/>
    </source>
</evidence>
<dbReference type="Pfam" id="PF02518">
    <property type="entry name" value="HATPase_c"/>
    <property type="match status" value="1"/>
</dbReference>